<evidence type="ECO:0000256" key="1">
    <source>
        <dbReference type="SAM" id="MobiDB-lite"/>
    </source>
</evidence>
<evidence type="ECO:0000313" key="3">
    <source>
        <dbReference type="EMBL" id="NYI78109.1"/>
    </source>
</evidence>
<dbReference type="EMBL" id="JACBZR010000001">
    <property type="protein sequence ID" value="NYI78109.1"/>
    <property type="molecule type" value="Genomic_DNA"/>
</dbReference>
<feature type="region of interest" description="Disordered" evidence="1">
    <location>
        <begin position="1"/>
        <end position="33"/>
    </location>
</feature>
<reference evidence="3 4" key="1">
    <citation type="submission" date="2020-07" db="EMBL/GenBank/DDBJ databases">
        <title>Sequencing the genomes of 1000 actinobacteria strains.</title>
        <authorList>
            <person name="Klenk H.-P."/>
        </authorList>
    </citation>
    <scope>NUCLEOTIDE SEQUENCE [LARGE SCALE GENOMIC DNA]</scope>
    <source>
        <strain evidence="3 4">DSM 26487</strain>
    </source>
</reference>
<feature type="transmembrane region" description="Helical" evidence="2">
    <location>
        <begin position="76"/>
        <end position="100"/>
    </location>
</feature>
<accession>A0A7Z0ISI2</accession>
<keyword evidence="2" id="KW-0812">Transmembrane</keyword>
<feature type="transmembrane region" description="Helical" evidence="2">
    <location>
        <begin position="106"/>
        <end position="127"/>
    </location>
</feature>
<protein>
    <submittedName>
        <fullName evidence="3">Putative membrane protein YqjE</fullName>
    </submittedName>
</protein>
<organism evidence="3 4">
    <name type="scientific">Nocardioides panzhihuensis</name>
    <dbReference type="NCBI Taxonomy" id="860243"/>
    <lineage>
        <taxon>Bacteria</taxon>
        <taxon>Bacillati</taxon>
        <taxon>Actinomycetota</taxon>
        <taxon>Actinomycetes</taxon>
        <taxon>Propionibacteriales</taxon>
        <taxon>Nocardioidaceae</taxon>
        <taxon>Nocardioides</taxon>
    </lineage>
</organism>
<proteinExistence type="predicted"/>
<feature type="region of interest" description="Disordered" evidence="1">
    <location>
        <begin position="132"/>
        <end position="168"/>
    </location>
</feature>
<keyword evidence="2" id="KW-0472">Membrane</keyword>
<sequence>MTTHQTNAHQTGTTPQTGTAHTGGAHTGTTHQNDASMGELVSRLSEEMSHLVRGEFELARLELTEKAKHTGRGAGAFGAAGLVALYGVGVLIATAILALALVLDAWLAALLVGVVLLAIAGIMAMVGKKEVSEGAPMKPERATENIKRDVEAVKQHGRPDDHTARRTP</sequence>
<feature type="compositionally biased region" description="Low complexity" evidence="1">
    <location>
        <begin position="8"/>
        <end position="32"/>
    </location>
</feature>
<dbReference type="AlphaFoldDB" id="A0A7Z0ISI2"/>
<name>A0A7Z0ISI2_9ACTN</name>
<evidence type="ECO:0000256" key="2">
    <source>
        <dbReference type="SAM" id="Phobius"/>
    </source>
</evidence>
<gene>
    <name evidence="3" type="ORF">BJ988_002757</name>
</gene>
<keyword evidence="2" id="KW-1133">Transmembrane helix</keyword>
<keyword evidence="4" id="KW-1185">Reference proteome</keyword>
<dbReference type="Pfam" id="PF07332">
    <property type="entry name" value="Phage_holin_3_6"/>
    <property type="match status" value="1"/>
</dbReference>
<dbReference type="Proteomes" id="UP000564496">
    <property type="component" value="Unassembled WGS sequence"/>
</dbReference>
<dbReference type="InterPro" id="IPR009937">
    <property type="entry name" value="Phage_holin_3_6"/>
</dbReference>
<dbReference type="RefSeq" id="WP_343051605.1">
    <property type="nucleotide sequence ID" value="NZ_JACBZR010000001.1"/>
</dbReference>
<evidence type="ECO:0000313" key="4">
    <source>
        <dbReference type="Proteomes" id="UP000564496"/>
    </source>
</evidence>
<comment type="caution">
    <text evidence="3">The sequence shown here is derived from an EMBL/GenBank/DDBJ whole genome shotgun (WGS) entry which is preliminary data.</text>
</comment>